<name>U6KCC3_9EIME</name>
<dbReference type="EMBL" id="HG686566">
    <property type="protein sequence ID" value="CDJ34431.1"/>
    <property type="molecule type" value="Genomic_DNA"/>
</dbReference>
<keyword evidence="2" id="KW-1133">Transmembrane helix</keyword>
<feature type="transmembrane region" description="Helical" evidence="2">
    <location>
        <begin position="12"/>
        <end position="31"/>
    </location>
</feature>
<dbReference type="OrthoDB" id="347904at2759"/>
<organism evidence="3 4">
    <name type="scientific">Eimeria mitis</name>
    <dbReference type="NCBI Taxonomy" id="44415"/>
    <lineage>
        <taxon>Eukaryota</taxon>
        <taxon>Sar</taxon>
        <taxon>Alveolata</taxon>
        <taxon>Apicomplexa</taxon>
        <taxon>Conoidasida</taxon>
        <taxon>Coccidia</taxon>
        <taxon>Eucoccidiorida</taxon>
        <taxon>Eimeriorina</taxon>
        <taxon>Eimeriidae</taxon>
        <taxon>Eimeria</taxon>
    </lineage>
</organism>
<evidence type="ECO:0000313" key="3">
    <source>
        <dbReference type="EMBL" id="CDJ34431.1"/>
    </source>
</evidence>
<reference evidence="3" key="2">
    <citation type="submission" date="2013-10" db="EMBL/GenBank/DDBJ databases">
        <authorList>
            <person name="Aslett M."/>
        </authorList>
    </citation>
    <scope>NUCLEOTIDE SEQUENCE [LARGE SCALE GENOMIC DNA]</scope>
    <source>
        <strain evidence="3">Houghton</strain>
    </source>
</reference>
<feature type="compositionally biased region" description="Basic and acidic residues" evidence="1">
    <location>
        <begin position="228"/>
        <end position="249"/>
    </location>
</feature>
<proteinExistence type="predicted"/>
<sequence>MNVGVRIFGAQFGIFSFKNYVPIIAAVIVAARRRIEEYQRLSRMRRLVRRQRKRRDLALLKAGERARKAAARMAAQRQPHYTYLGRTNGHDVWRITGTSGAGPGSPVPPTMGAPIAYRGGIPSAHYVEAAEELNQIPQRKEREAAAPPTVHATPQAHLSDLAHQQPLHEEAAAIREAKKVQATAASVASESERRGAATEATTAAAPGAAAAAAPATTAKVRTTAPHIRSREKMKDASIKHDNTRTKETRTNSSKNK</sequence>
<dbReference type="VEuPathDB" id="ToxoDB:EMH_0020250"/>
<evidence type="ECO:0000256" key="2">
    <source>
        <dbReference type="SAM" id="Phobius"/>
    </source>
</evidence>
<keyword evidence="2" id="KW-0472">Membrane</keyword>
<keyword evidence="4" id="KW-1185">Reference proteome</keyword>
<evidence type="ECO:0000313" key="4">
    <source>
        <dbReference type="Proteomes" id="UP000030744"/>
    </source>
</evidence>
<protein>
    <submittedName>
        <fullName evidence="3">Uncharacterized protein</fullName>
    </submittedName>
</protein>
<dbReference type="RefSeq" id="XP_013356994.1">
    <property type="nucleotide sequence ID" value="XM_013501540.1"/>
</dbReference>
<keyword evidence="2" id="KW-0812">Transmembrane</keyword>
<dbReference type="GeneID" id="25376929"/>
<dbReference type="AlphaFoldDB" id="U6KCC3"/>
<gene>
    <name evidence="3" type="ORF">EMH_0020250</name>
</gene>
<feature type="compositionally biased region" description="Low complexity" evidence="1">
    <location>
        <begin position="197"/>
        <end position="225"/>
    </location>
</feature>
<evidence type="ECO:0000256" key="1">
    <source>
        <dbReference type="SAM" id="MobiDB-lite"/>
    </source>
</evidence>
<accession>U6KCC3</accession>
<dbReference type="Proteomes" id="UP000030744">
    <property type="component" value="Unassembled WGS sequence"/>
</dbReference>
<feature type="region of interest" description="Disordered" evidence="1">
    <location>
        <begin position="184"/>
        <end position="256"/>
    </location>
</feature>
<reference evidence="3" key="1">
    <citation type="submission" date="2013-10" db="EMBL/GenBank/DDBJ databases">
        <title>Genomic analysis of the causative agents of coccidiosis in chickens.</title>
        <authorList>
            <person name="Reid A.J."/>
            <person name="Blake D."/>
            <person name="Billington K."/>
            <person name="Browne H."/>
            <person name="Dunn M."/>
            <person name="Hung S."/>
            <person name="Kawahara F."/>
            <person name="Miranda-Saavedra D."/>
            <person name="Mourier T."/>
            <person name="Nagra H."/>
            <person name="Otto T.D."/>
            <person name="Rawlings N."/>
            <person name="Sanchez A."/>
            <person name="Sanders M."/>
            <person name="Subramaniam C."/>
            <person name="Tay Y."/>
            <person name="Dear P."/>
            <person name="Doerig C."/>
            <person name="Gruber A."/>
            <person name="Parkinson J."/>
            <person name="Shirley M."/>
            <person name="Wan K.L."/>
            <person name="Berriman M."/>
            <person name="Tomley F."/>
            <person name="Pain A."/>
        </authorList>
    </citation>
    <scope>NUCLEOTIDE SEQUENCE [LARGE SCALE GENOMIC DNA]</scope>
    <source>
        <strain evidence="3">Houghton</strain>
    </source>
</reference>